<dbReference type="Pfam" id="PF07833">
    <property type="entry name" value="Cu_amine_oxidN1"/>
    <property type="match status" value="1"/>
</dbReference>
<feature type="domain" description="Copper amine oxidase-like N-terminal" evidence="2">
    <location>
        <begin position="43"/>
        <end position="144"/>
    </location>
</feature>
<keyword evidence="1" id="KW-0732">Signal</keyword>
<feature type="chain" id="PRO_5038883814" description="Copper amine oxidase-like N-terminal domain-containing protein" evidence="1">
    <location>
        <begin position="21"/>
        <end position="388"/>
    </location>
</feature>
<evidence type="ECO:0000313" key="3">
    <source>
        <dbReference type="EMBL" id="RAP74670.1"/>
    </source>
</evidence>
<dbReference type="AlphaFoldDB" id="A0A328TWE0"/>
<dbReference type="SUPFAM" id="SSF55383">
    <property type="entry name" value="Copper amine oxidase, domain N"/>
    <property type="match status" value="1"/>
</dbReference>
<dbReference type="Proteomes" id="UP000249260">
    <property type="component" value="Unassembled WGS sequence"/>
</dbReference>
<keyword evidence="4" id="KW-1185">Reference proteome</keyword>
<dbReference type="EMBL" id="QLUW01000004">
    <property type="protein sequence ID" value="RAP74670.1"/>
    <property type="molecule type" value="Genomic_DNA"/>
</dbReference>
<proteinExistence type="predicted"/>
<reference evidence="3 4" key="1">
    <citation type="submission" date="2018-06" db="EMBL/GenBank/DDBJ databases">
        <title>Paenibacillus montanisoli sp. nov., isolated from mountain area soil.</title>
        <authorList>
            <person name="Wu M."/>
        </authorList>
    </citation>
    <scope>NUCLEOTIDE SEQUENCE [LARGE SCALE GENOMIC DNA]</scope>
    <source>
        <strain evidence="3 4">RA17</strain>
    </source>
</reference>
<gene>
    <name evidence="3" type="ORF">DL346_21725</name>
</gene>
<dbReference type="Gene3D" id="3.30.457.10">
    <property type="entry name" value="Copper amine oxidase-like, N-terminal domain"/>
    <property type="match status" value="1"/>
</dbReference>
<dbReference type="InterPro" id="IPR036582">
    <property type="entry name" value="Mao_N_sf"/>
</dbReference>
<dbReference type="OrthoDB" id="2578443at2"/>
<sequence length="388" mass="42693">MASVKRAIIAAAFAATLLTAGVSGGSAKMAAAAVSVTHNEFHTVNLHNKPRLEGGTVLLPLREMGDLLKARTTYFTEDKRIAIVYPSHRIEMKLGSATATMNGETYKLAAPPKNVNGTVFVPIRFVSEALGVDVNWMEKEKRVNLNFDDRYLTTVKGTLSTELTYWLDRNTGELFASNKGEAARLVAETKVELSGYGGLGIALTAGADVLTVTDYYGEPSLNTDIYKIVVTDGKLSLETKAHYWGTHPIRNIEQGSNGSMLFIDGTTLYEADDGGAIKAKHDLRALTGYEDEAFQVEWYDNDIMVVRPHETGWLTLIDRKTGQATRLIEKVATPEQVQTYLELAKYPTDATFQHWDGLKVTGREGNTLKLKHTSFQDGSSKTIDYSLE</sequence>
<name>A0A328TWE0_9BACL</name>
<protein>
    <recommendedName>
        <fullName evidence="2">Copper amine oxidase-like N-terminal domain-containing protein</fullName>
    </recommendedName>
</protein>
<evidence type="ECO:0000259" key="2">
    <source>
        <dbReference type="Pfam" id="PF07833"/>
    </source>
</evidence>
<organism evidence="3 4">
    <name type="scientific">Paenibacillus montanisoli</name>
    <dbReference type="NCBI Taxonomy" id="2081970"/>
    <lineage>
        <taxon>Bacteria</taxon>
        <taxon>Bacillati</taxon>
        <taxon>Bacillota</taxon>
        <taxon>Bacilli</taxon>
        <taxon>Bacillales</taxon>
        <taxon>Paenibacillaceae</taxon>
        <taxon>Paenibacillus</taxon>
    </lineage>
</organism>
<comment type="caution">
    <text evidence="3">The sequence shown here is derived from an EMBL/GenBank/DDBJ whole genome shotgun (WGS) entry which is preliminary data.</text>
</comment>
<accession>A0A328TWE0</accession>
<evidence type="ECO:0000313" key="4">
    <source>
        <dbReference type="Proteomes" id="UP000249260"/>
    </source>
</evidence>
<feature type="signal peptide" evidence="1">
    <location>
        <begin position="1"/>
        <end position="20"/>
    </location>
</feature>
<evidence type="ECO:0000256" key="1">
    <source>
        <dbReference type="SAM" id="SignalP"/>
    </source>
</evidence>
<dbReference type="RefSeq" id="WP_112884458.1">
    <property type="nucleotide sequence ID" value="NZ_QLUW01000004.1"/>
</dbReference>
<dbReference type="InterPro" id="IPR012854">
    <property type="entry name" value="Cu_amine_oxidase-like_N"/>
</dbReference>